<dbReference type="Proteomes" id="UP000236546">
    <property type="component" value="Unassembled WGS sequence"/>
</dbReference>
<gene>
    <name evidence="1" type="ORF">TGAMA5MH_03102</name>
</gene>
<accession>A0A2K0THQ1</accession>
<comment type="caution">
    <text evidence="1">The sequence shown here is derived from an EMBL/GenBank/DDBJ whole genome shotgun (WGS) entry which is preliminary data.</text>
</comment>
<sequence length="289" mass="32298">MTMHLNRTSEWGNKLAELVVQEAAAHPPAENAVHARLTDIDGTGIATLVSKLTEAPKAYGGFALIFKHDKEHKDFEWLQFITRQLVVEDAAITGKLVMKTNTTSYQLINSAAEITDYDFVSGSEPPNWNTCWKVDSKILPDPKPFFREAYEYAISDSHKLTAIMDAPGVMAGKKPTKRDKSSYEDVPDGLVVMKDELGAHEGISRAYFSDYLVKKVGGKYKIYARFDFSLTWQARDTDKSNYALRSLRTTKTSSLLDCHMAALKHKTLPGSTSQPSKEPWKGFRGLIVS</sequence>
<name>A0A2K0THQ1_9HYPO</name>
<dbReference type="EMBL" id="MTYH01000026">
    <property type="protein sequence ID" value="PNP45053.1"/>
    <property type="molecule type" value="Genomic_DNA"/>
</dbReference>
<proteinExistence type="predicted"/>
<reference evidence="1 2" key="1">
    <citation type="submission" date="2017-02" db="EMBL/GenBank/DDBJ databases">
        <title>Genomes of Trichoderma spp. with biocontrol activity.</title>
        <authorList>
            <person name="Gardiner D."/>
            <person name="Kazan K."/>
            <person name="Vos C."/>
            <person name="Harvey P."/>
        </authorList>
    </citation>
    <scope>NUCLEOTIDE SEQUENCE [LARGE SCALE GENOMIC DNA]</scope>
    <source>
        <strain evidence="1 2">A5MH</strain>
    </source>
</reference>
<dbReference type="OrthoDB" id="4882315at2759"/>
<dbReference type="AlphaFoldDB" id="A0A2K0THQ1"/>
<evidence type="ECO:0000313" key="1">
    <source>
        <dbReference type="EMBL" id="PNP45053.1"/>
    </source>
</evidence>
<evidence type="ECO:0000313" key="2">
    <source>
        <dbReference type="Proteomes" id="UP000236546"/>
    </source>
</evidence>
<protein>
    <submittedName>
        <fullName evidence="1">Uncharacterized protein</fullName>
    </submittedName>
</protein>
<organism evidence="1 2">
    <name type="scientific">Trichoderma gamsii</name>
    <dbReference type="NCBI Taxonomy" id="398673"/>
    <lineage>
        <taxon>Eukaryota</taxon>
        <taxon>Fungi</taxon>
        <taxon>Dikarya</taxon>
        <taxon>Ascomycota</taxon>
        <taxon>Pezizomycotina</taxon>
        <taxon>Sordariomycetes</taxon>
        <taxon>Hypocreomycetidae</taxon>
        <taxon>Hypocreales</taxon>
        <taxon>Hypocreaceae</taxon>
        <taxon>Trichoderma</taxon>
    </lineage>
</organism>